<name>A0AAV8WMU3_9CUCU</name>
<gene>
    <name evidence="1" type="ORF">NQ314_019924</name>
</gene>
<keyword evidence="2" id="KW-1185">Reference proteome</keyword>
<comment type="caution">
    <text evidence="1">The sequence shown here is derived from an EMBL/GenBank/DDBJ whole genome shotgun (WGS) entry which is preliminary data.</text>
</comment>
<dbReference type="EMBL" id="JANEYF010005592">
    <property type="protein sequence ID" value="KAJ8927592.1"/>
    <property type="molecule type" value="Genomic_DNA"/>
</dbReference>
<evidence type="ECO:0000313" key="2">
    <source>
        <dbReference type="Proteomes" id="UP001162156"/>
    </source>
</evidence>
<dbReference type="AlphaFoldDB" id="A0AAV8WMU3"/>
<dbReference type="Proteomes" id="UP001162156">
    <property type="component" value="Unassembled WGS sequence"/>
</dbReference>
<reference evidence="1" key="1">
    <citation type="journal article" date="2023" name="Insect Mol. Biol.">
        <title>Genome sequencing provides insights into the evolution of gene families encoding plant cell wall-degrading enzymes in longhorned beetles.</title>
        <authorList>
            <person name="Shin N.R."/>
            <person name="Okamura Y."/>
            <person name="Kirsch R."/>
            <person name="Pauchet Y."/>
        </authorList>
    </citation>
    <scope>NUCLEOTIDE SEQUENCE</scope>
    <source>
        <strain evidence="1">RBIC_L_NR</strain>
    </source>
</reference>
<accession>A0AAV8WMU3</accession>
<proteinExistence type="predicted"/>
<protein>
    <submittedName>
        <fullName evidence="1">Uncharacterized protein</fullName>
    </submittedName>
</protein>
<sequence>MDCSRPIDYLRIDKNLSVGQNFREEHMRFWDSLYDKYGNKPYVVY</sequence>
<organism evidence="1 2">
    <name type="scientific">Rhamnusium bicolor</name>
    <dbReference type="NCBI Taxonomy" id="1586634"/>
    <lineage>
        <taxon>Eukaryota</taxon>
        <taxon>Metazoa</taxon>
        <taxon>Ecdysozoa</taxon>
        <taxon>Arthropoda</taxon>
        <taxon>Hexapoda</taxon>
        <taxon>Insecta</taxon>
        <taxon>Pterygota</taxon>
        <taxon>Neoptera</taxon>
        <taxon>Endopterygota</taxon>
        <taxon>Coleoptera</taxon>
        <taxon>Polyphaga</taxon>
        <taxon>Cucujiformia</taxon>
        <taxon>Chrysomeloidea</taxon>
        <taxon>Cerambycidae</taxon>
        <taxon>Lepturinae</taxon>
        <taxon>Rhagiini</taxon>
        <taxon>Rhamnusium</taxon>
    </lineage>
</organism>
<evidence type="ECO:0000313" key="1">
    <source>
        <dbReference type="EMBL" id="KAJ8927592.1"/>
    </source>
</evidence>